<sequence length="489" mass="55314">MGCAQSRIDNEEAVSRCKDRKILMKEAVLARSAFVVGHSAYAIALRNAGSALSDYGHGETAADTEPPPPSINRFKPAENAEVVVKLGMETPPPPPSEAGVRHFMHSNSAPSEALMGSSKVESVDASVPVDHAARVMRVITWSSKGVPDGGKTDPDDSESLATVLDKLLAWEKKLYEEVKAGELMKLEYQRKVSVLSRQKKRGATADSLEKTKAAVSHLHTRYIVDMQSMDSTVSEVNDLRDQQLYPKLVELVDRMAQMWEDISVHHDSQLQVSTELKSLDVLLAPRETSKPHYQCTIQLSKVIQQWQERFETLVEQQKHYIRSLNSWLKLNLIPIESSLKEKVSSPPRAHHPPIQTLLHAWHDSLEKLPDEVTRTAISSFSAVIKTIILHQEEEMRLKEKCEETRKEFLRKNQAFEDWYHKHMQRKGPEAMDPERGEDGPGKDPVSERQFLVETLRKRLEEEQEKHQRHCVQVREKSLGTLKNTVAGAV</sequence>
<dbReference type="EnsemblPlants" id="AUR62044342-RA">
    <property type="protein sequence ID" value="AUR62044342-RA:cds"/>
    <property type="gene ID" value="AUR62044342"/>
</dbReference>
<evidence type="ECO:0000259" key="2">
    <source>
        <dbReference type="Pfam" id="PF04782"/>
    </source>
</evidence>
<dbReference type="InterPro" id="IPR006868">
    <property type="entry name" value="DUF630"/>
</dbReference>
<evidence type="ECO:0000259" key="3">
    <source>
        <dbReference type="Pfam" id="PF04783"/>
    </source>
</evidence>
<dbReference type="AlphaFoldDB" id="A0A803NDZ5"/>
<protein>
    <recommendedName>
        <fullName evidence="6">Nitrate regulatory gene2 protein-like</fullName>
    </recommendedName>
</protein>
<feature type="domain" description="DUF630" evidence="3">
    <location>
        <begin position="1"/>
        <end position="59"/>
    </location>
</feature>
<reference evidence="4" key="1">
    <citation type="journal article" date="2017" name="Nature">
        <title>The genome of Chenopodium quinoa.</title>
        <authorList>
            <person name="Jarvis D.E."/>
            <person name="Ho Y.S."/>
            <person name="Lightfoot D.J."/>
            <person name="Schmoeckel S.M."/>
            <person name="Li B."/>
            <person name="Borm T.J.A."/>
            <person name="Ohyanagi H."/>
            <person name="Mineta K."/>
            <person name="Michell C.T."/>
            <person name="Saber N."/>
            <person name="Kharbatia N.M."/>
            <person name="Rupper R.R."/>
            <person name="Sharp A.R."/>
            <person name="Dally N."/>
            <person name="Boughton B.A."/>
            <person name="Woo Y.H."/>
            <person name="Gao G."/>
            <person name="Schijlen E.G.W.M."/>
            <person name="Guo X."/>
            <person name="Momin A.A."/>
            <person name="Negrao S."/>
            <person name="Al-Babili S."/>
            <person name="Gehring C."/>
            <person name="Roessner U."/>
            <person name="Jung C."/>
            <person name="Murphy K."/>
            <person name="Arold S.T."/>
            <person name="Gojobori T."/>
            <person name="van der Linden C.G."/>
            <person name="van Loo E.N."/>
            <person name="Jellen E.N."/>
            <person name="Maughan P.J."/>
            <person name="Tester M."/>
        </authorList>
    </citation>
    <scope>NUCLEOTIDE SEQUENCE [LARGE SCALE GENOMIC DNA]</scope>
    <source>
        <strain evidence="4">cv. PI 614886</strain>
    </source>
</reference>
<dbReference type="Proteomes" id="UP000596660">
    <property type="component" value="Unplaced"/>
</dbReference>
<accession>A0A803NDZ5</accession>
<evidence type="ECO:0000313" key="4">
    <source>
        <dbReference type="EnsemblPlants" id="AUR62044342-RA:cds"/>
    </source>
</evidence>
<evidence type="ECO:0000256" key="1">
    <source>
        <dbReference type="SAM" id="MobiDB-lite"/>
    </source>
</evidence>
<organism evidence="4 5">
    <name type="scientific">Chenopodium quinoa</name>
    <name type="common">Quinoa</name>
    <dbReference type="NCBI Taxonomy" id="63459"/>
    <lineage>
        <taxon>Eukaryota</taxon>
        <taxon>Viridiplantae</taxon>
        <taxon>Streptophyta</taxon>
        <taxon>Embryophyta</taxon>
        <taxon>Tracheophyta</taxon>
        <taxon>Spermatophyta</taxon>
        <taxon>Magnoliopsida</taxon>
        <taxon>eudicotyledons</taxon>
        <taxon>Gunneridae</taxon>
        <taxon>Pentapetalae</taxon>
        <taxon>Caryophyllales</taxon>
        <taxon>Chenopodiaceae</taxon>
        <taxon>Chenopodioideae</taxon>
        <taxon>Atripliceae</taxon>
        <taxon>Chenopodium</taxon>
    </lineage>
</organism>
<dbReference type="Gramene" id="AUR62044342-RA">
    <property type="protein sequence ID" value="AUR62044342-RA:cds"/>
    <property type="gene ID" value="AUR62044342"/>
</dbReference>
<evidence type="ECO:0008006" key="6">
    <source>
        <dbReference type="Google" id="ProtNLM"/>
    </source>
</evidence>
<reference evidence="4" key="2">
    <citation type="submission" date="2021-03" db="UniProtKB">
        <authorList>
            <consortium name="EnsemblPlants"/>
        </authorList>
    </citation>
    <scope>IDENTIFICATION</scope>
</reference>
<dbReference type="PANTHER" id="PTHR21450">
    <property type="entry name" value="PROTEIN ALTERED PHOSPHATE STARVATION RESPONSE 1"/>
    <property type="match status" value="1"/>
</dbReference>
<dbReference type="InterPro" id="IPR006867">
    <property type="entry name" value="DUF632"/>
</dbReference>
<feature type="region of interest" description="Disordered" evidence="1">
    <location>
        <begin position="424"/>
        <end position="450"/>
    </location>
</feature>
<keyword evidence="5" id="KW-1185">Reference proteome</keyword>
<dbReference type="OMA" id="FFMVDNM"/>
<dbReference type="Pfam" id="PF04782">
    <property type="entry name" value="DUF632"/>
    <property type="match status" value="1"/>
</dbReference>
<feature type="compositionally biased region" description="Basic and acidic residues" evidence="1">
    <location>
        <begin position="424"/>
        <end position="446"/>
    </location>
</feature>
<feature type="domain" description="DUF632" evidence="2">
    <location>
        <begin position="129"/>
        <end position="385"/>
    </location>
</feature>
<name>A0A803NDZ5_CHEQI</name>
<dbReference type="PANTHER" id="PTHR21450:SF7">
    <property type="entry name" value="DNA LIGASE (DUF630 AND DUF632)"/>
    <property type="match status" value="1"/>
</dbReference>
<dbReference type="Pfam" id="PF04783">
    <property type="entry name" value="DUF630"/>
    <property type="match status" value="1"/>
</dbReference>
<proteinExistence type="predicted"/>
<evidence type="ECO:0000313" key="5">
    <source>
        <dbReference type="Proteomes" id="UP000596660"/>
    </source>
</evidence>